<keyword evidence="10" id="KW-1185">Reference proteome</keyword>
<evidence type="ECO:0000256" key="5">
    <source>
        <dbReference type="ARBA" id="ARBA00022833"/>
    </source>
</evidence>
<reference evidence="9 10" key="1">
    <citation type="submission" date="2015-08" db="EMBL/GenBank/DDBJ databases">
        <authorList>
            <person name="Babu N.S."/>
            <person name="Beckwith C.J."/>
            <person name="Beseler K.G."/>
            <person name="Brison A."/>
            <person name="Carone J.V."/>
            <person name="Caskin T.P."/>
            <person name="Diamond M."/>
            <person name="Durham M.E."/>
            <person name="Foxe J.M."/>
            <person name="Go M."/>
            <person name="Henderson B.A."/>
            <person name="Jones I.B."/>
            <person name="McGettigan J.A."/>
            <person name="Micheletti S.J."/>
            <person name="Nasrallah M.E."/>
            <person name="Ortiz D."/>
            <person name="Piller C.R."/>
            <person name="Privatt S.R."/>
            <person name="Schneider S.L."/>
            <person name="Sharp S."/>
            <person name="Smith T.C."/>
            <person name="Stanton J.D."/>
            <person name="Ullery H.E."/>
            <person name="Wilson R.J."/>
            <person name="Serrano M.G."/>
            <person name="Buck G."/>
            <person name="Lee V."/>
            <person name="Wang Y."/>
            <person name="Carvalho R."/>
            <person name="Voegtly L."/>
            <person name="Shi R."/>
            <person name="Duckworth R."/>
            <person name="Johnson A."/>
            <person name="Loviza R."/>
            <person name="Walstead R."/>
            <person name="Shah Z."/>
            <person name="Kiflezghi M."/>
            <person name="Wade K."/>
            <person name="Ball S.L."/>
            <person name="Bradley K.W."/>
            <person name="Asai D.J."/>
            <person name="Bowman C.A."/>
            <person name="Russell D.A."/>
            <person name="Pope W.H."/>
            <person name="Jacobs-Sera D."/>
            <person name="Hendrix R.W."/>
            <person name="Hatfull G.F."/>
        </authorList>
    </citation>
    <scope>NUCLEOTIDE SEQUENCE [LARGE SCALE GENOMIC DNA]</scope>
    <source>
        <strain evidence="9 10">DSM 27648</strain>
    </source>
</reference>
<dbReference type="Proteomes" id="UP000064967">
    <property type="component" value="Chromosome"/>
</dbReference>
<evidence type="ECO:0000256" key="1">
    <source>
        <dbReference type="ARBA" id="ARBA00001947"/>
    </source>
</evidence>
<dbReference type="PANTHER" id="PTHR43462:SF1">
    <property type="entry name" value="ALANYL-TRNA EDITING PROTEIN AARSD1"/>
    <property type="match status" value="1"/>
</dbReference>
<dbReference type="InterPro" id="IPR012947">
    <property type="entry name" value="tRNA_SAD"/>
</dbReference>
<dbReference type="GO" id="GO:0004813">
    <property type="term" value="F:alanine-tRNA ligase activity"/>
    <property type="evidence" value="ECO:0007669"/>
    <property type="project" value="InterPro"/>
</dbReference>
<dbReference type="GO" id="GO:0046872">
    <property type="term" value="F:metal ion binding"/>
    <property type="evidence" value="ECO:0007669"/>
    <property type="project" value="UniProtKB-KW"/>
</dbReference>
<keyword evidence="7" id="KW-0175">Coiled coil</keyword>
<keyword evidence="9" id="KW-0030">Aminoacyl-tRNA synthetase</keyword>
<dbReference type="GO" id="GO:0005737">
    <property type="term" value="C:cytoplasm"/>
    <property type="evidence" value="ECO:0007669"/>
    <property type="project" value="UniProtKB-SubCell"/>
</dbReference>
<evidence type="ECO:0000256" key="4">
    <source>
        <dbReference type="ARBA" id="ARBA00022723"/>
    </source>
</evidence>
<dbReference type="InterPro" id="IPR018163">
    <property type="entry name" value="Thr/Ala-tRNA-synth_IIc_edit"/>
</dbReference>
<dbReference type="SMART" id="SM00863">
    <property type="entry name" value="tRNA_SAD"/>
    <property type="match status" value="1"/>
</dbReference>
<dbReference type="PROSITE" id="PS50860">
    <property type="entry name" value="AA_TRNA_LIGASE_II_ALA"/>
    <property type="match status" value="1"/>
</dbReference>
<dbReference type="Gene3D" id="3.10.310.40">
    <property type="match status" value="1"/>
</dbReference>
<evidence type="ECO:0000313" key="9">
    <source>
        <dbReference type="EMBL" id="AKU96315.1"/>
    </source>
</evidence>
<evidence type="ECO:0000256" key="2">
    <source>
        <dbReference type="ARBA" id="ARBA00004496"/>
    </source>
</evidence>
<keyword evidence="4" id="KW-0479">Metal-binding</keyword>
<dbReference type="GO" id="GO:0005524">
    <property type="term" value="F:ATP binding"/>
    <property type="evidence" value="ECO:0007669"/>
    <property type="project" value="InterPro"/>
</dbReference>
<dbReference type="GO" id="GO:0002161">
    <property type="term" value="F:aminoacyl-tRNA deacylase activity"/>
    <property type="evidence" value="ECO:0007669"/>
    <property type="project" value="UniProtKB-ARBA"/>
</dbReference>
<evidence type="ECO:0000256" key="6">
    <source>
        <dbReference type="ARBA" id="ARBA00032577"/>
    </source>
</evidence>
<dbReference type="Pfam" id="PF01411">
    <property type="entry name" value="tRNA-synt_2c"/>
    <property type="match status" value="1"/>
</dbReference>
<dbReference type="SUPFAM" id="SSF55186">
    <property type="entry name" value="ThrRS/AlaRS common domain"/>
    <property type="match status" value="1"/>
</dbReference>
<gene>
    <name evidence="9" type="ORF">AKJ09_02979</name>
</gene>
<dbReference type="InterPro" id="IPR018164">
    <property type="entry name" value="Ala-tRNA-synth_IIc_N"/>
</dbReference>
<dbReference type="Gene3D" id="2.40.30.130">
    <property type="match status" value="1"/>
</dbReference>
<evidence type="ECO:0000259" key="8">
    <source>
        <dbReference type="PROSITE" id="PS50860"/>
    </source>
</evidence>
<comment type="subcellular location">
    <subcellularLocation>
        <location evidence="2">Cytoplasm</location>
    </subcellularLocation>
</comment>
<comment type="cofactor">
    <cofactor evidence="1">
        <name>Zn(2+)</name>
        <dbReference type="ChEBI" id="CHEBI:29105"/>
    </cofactor>
</comment>
<dbReference type="KEGG" id="llu:AKJ09_02979"/>
<dbReference type="OrthoDB" id="9812949at2"/>
<keyword evidence="5" id="KW-0862">Zinc</keyword>
<dbReference type="EMBL" id="CP012333">
    <property type="protein sequence ID" value="AKU96315.1"/>
    <property type="molecule type" value="Genomic_DNA"/>
</dbReference>
<feature type="domain" description="Alanyl-transfer RNA synthetases family profile" evidence="8">
    <location>
        <begin position="12"/>
        <end position="263"/>
    </location>
</feature>
<evidence type="ECO:0000313" key="10">
    <source>
        <dbReference type="Proteomes" id="UP000064967"/>
    </source>
</evidence>
<sequence length="431" mass="45194">MACFVRRMTTMTEKLYWSDPFATTFEAEGLTLSAFEGRPSVVLAKTLFYPEGGGQLGDAGTIVVGGVNLAVADTQVDDAGVIHHVLAEAPVPELEELARGAATAVRGTIDDRRRRDHMAIHTAQHALSRAVADEASATTVSSRLGASICTIDVSRPSLADADLARAEDLVNAVVMNDVPVHAQFPTPEELASMDLRKQPNMAKAAAGVRVITIEGFDITPCGGTHCTRTGQIGQVRIVGTEKYKGMLRISFHAGRRALVDARARHDVLSTLASSLTCGVFDVPQAVTKLRTDLKGLRTELDAARAELAALFAKEILSTVPTGTPHVIAVARPADDLASLRTLAGKLAESPDLVVIVTGTDAASGDLVLVVQRGGSSKFDCGAFVQSQAKAQGGRGGGRPERAEGRFPSATSLDALASAAKLALADSATQLR</sequence>
<dbReference type="GO" id="GO:0006419">
    <property type="term" value="P:alanyl-tRNA aminoacylation"/>
    <property type="evidence" value="ECO:0007669"/>
    <property type="project" value="InterPro"/>
</dbReference>
<dbReference type="SUPFAM" id="SSF50447">
    <property type="entry name" value="Translation proteins"/>
    <property type="match status" value="1"/>
</dbReference>
<dbReference type="Gene3D" id="3.30.980.10">
    <property type="entry name" value="Threonyl-trna Synthetase, Chain A, domain 2"/>
    <property type="match status" value="1"/>
</dbReference>
<dbReference type="InterPro" id="IPR003156">
    <property type="entry name" value="DHHA1_dom"/>
</dbReference>
<dbReference type="InterPro" id="IPR051335">
    <property type="entry name" value="Alanyl-tRNA_Editing_Enzymes"/>
</dbReference>
<dbReference type="InterPro" id="IPR009000">
    <property type="entry name" value="Transl_B-barrel_sf"/>
</dbReference>
<accession>A0A0K1PS01</accession>
<evidence type="ECO:0000256" key="3">
    <source>
        <dbReference type="ARBA" id="ARBA00017959"/>
    </source>
</evidence>
<dbReference type="Pfam" id="PF07973">
    <property type="entry name" value="tRNA_SAD"/>
    <property type="match status" value="1"/>
</dbReference>
<dbReference type="Pfam" id="PF02272">
    <property type="entry name" value="DHHA1"/>
    <property type="match status" value="1"/>
</dbReference>
<name>A0A0K1PS01_9BACT</name>
<organism evidence="9 10">
    <name type="scientific">Labilithrix luteola</name>
    <dbReference type="NCBI Taxonomy" id="1391654"/>
    <lineage>
        <taxon>Bacteria</taxon>
        <taxon>Pseudomonadati</taxon>
        <taxon>Myxococcota</taxon>
        <taxon>Polyangia</taxon>
        <taxon>Polyangiales</taxon>
        <taxon>Labilitrichaceae</taxon>
        <taxon>Labilithrix</taxon>
    </lineage>
</organism>
<proteinExistence type="predicted"/>
<dbReference type="RefSeq" id="WP_146647624.1">
    <property type="nucleotide sequence ID" value="NZ_CP012333.1"/>
</dbReference>
<dbReference type="InterPro" id="IPR018165">
    <property type="entry name" value="Ala-tRNA-synth_IIc_core"/>
</dbReference>
<evidence type="ECO:0000256" key="7">
    <source>
        <dbReference type="SAM" id="Coils"/>
    </source>
</evidence>
<feature type="coiled-coil region" evidence="7">
    <location>
        <begin position="286"/>
        <end position="313"/>
    </location>
</feature>
<keyword evidence="9" id="KW-0436">Ligase</keyword>
<dbReference type="PANTHER" id="PTHR43462">
    <property type="entry name" value="ALANYL-TRNA EDITING PROTEIN"/>
    <property type="match status" value="1"/>
</dbReference>
<protein>
    <recommendedName>
        <fullName evidence="3">Alanine--tRNA ligase</fullName>
    </recommendedName>
    <alternativeName>
        <fullName evidence="6">Alanyl-tRNA synthetase</fullName>
    </alternativeName>
</protein>
<dbReference type="STRING" id="1391654.AKJ09_02979"/>
<dbReference type="AlphaFoldDB" id="A0A0K1PS01"/>
<dbReference type="GO" id="GO:0003676">
    <property type="term" value="F:nucleic acid binding"/>
    <property type="evidence" value="ECO:0007669"/>
    <property type="project" value="InterPro"/>
</dbReference>